<reference evidence="8 9" key="1">
    <citation type="journal article" date="2019" name="mSystems">
        <title>Life at home and on the roam: Genomic adaptions reflect the dual lifestyle of an intracellular, facultative symbiont.</title>
        <authorList>
            <person name="Burgsdorf I."/>
        </authorList>
    </citation>
    <scope>NUCLEOTIDE SEQUENCE [LARGE SCALE GENOMIC DNA]</scope>
    <source>
        <strain evidence="8">277cV</strain>
    </source>
</reference>
<name>A0A524RQP9_9CHRO</name>
<keyword evidence="4 6" id="KW-0560">Oxidoreductase</keyword>
<comment type="catalytic activity">
    <reaction evidence="5 6">
        <text>L-methionyl-[protein] + [thioredoxin]-disulfide + H2O = L-methionyl-(R)-S-oxide-[protein] + [thioredoxin]-dithiol</text>
        <dbReference type="Rhea" id="RHEA:24164"/>
        <dbReference type="Rhea" id="RHEA-COMP:10698"/>
        <dbReference type="Rhea" id="RHEA-COMP:10700"/>
        <dbReference type="Rhea" id="RHEA-COMP:12313"/>
        <dbReference type="Rhea" id="RHEA-COMP:12314"/>
        <dbReference type="ChEBI" id="CHEBI:15377"/>
        <dbReference type="ChEBI" id="CHEBI:16044"/>
        <dbReference type="ChEBI" id="CHEBI:29950"/>
        <dbReference type="ChEBI" id="CHEBI:45764"/>
        <dbReference type="ChEBI" id="CHEBI:50058"/>
        <dbReference type="EC" id="1.8.4.12"/>
    </reaction>
</comment>
<feature type="domain" description="MsrB" evidence="7">
    <location>
        <begin position="11"/>
        <end position="133"/>
    </location>
</feature>
<evidence type="ECO:0000256" key="4">
    <source>
        <dbReference type="ARBA" id="ARBA00023002"/>
    </source>
</evidence>
<dbReference type="EC" id="1.8.4.12" evidence="6"/>
<dbReference type="SUPFAM" id="SSF51316">
    <property type="entry name" value="Mss4-like"/>
    <property type="match status" value="1"/>
</dbReference>
<comment type="caution">
    <text evidence="8">The sequence shown here is derived from an EMBL/GenBank/DDBJ whole genome shotgun (WGS) entry which is preliminary data.</text>
</comment>
<dbReference type="GO" id="GO:0033743">
    <property type="term" value="F:peptide-methionine (R)-S-oxide reductase activity"/>
    <property type="evidence" value="ECO:0007669"/>
    <property type="project" value="UniProtKB-UniRule"/>
</dbReference>
<dbReference type="PROSITE" id="PS51790">
    <property type="entry name" value="MSRB"/>
    <property type="match status" value="1"/>
</dbReference>
<evidence type="ECO:0000313" key="9">
    <source>
        <dbReference type="Proteomes" id="UP000317990"/>
    </source>
</evidence>
<evidence type="ECO:0000259" key="7">
    <source>
        <dbReference type="PROSITE" id="PS51790"/>
    </source>
</evidence>
<feature type="binding site" evidence="6">
    <location>
        <position position="102"/>
    </location>
    <ligand>
        <name>Zn(2+)</name>
        <dbReference type="ChEBI" id="CHEBI:29105"/>
    </ligand>
</feature>
<keyword evidence="3 6" id="KW-0862">Zinc</keyword>
<dbReference type="Proteomes" id="UP000317990">
    <property type="component" value="Unassembled WGS sequence"/>
</dbReference>
<evidence type="ECO:0000256" key="5">
    <source>
        <dbReference type="ARBA" id="ARBA00048488"/>
    </source>
</evidence>
<organism evidence="8 9">
    <name type="scientific">Aphanocapsa feldmannii 277cV</name>
    <dbReference type="NCBI Taxonomy" id="2507553"/>
    <lineage>
        <taxon>Bacteria</taxon>
        <taxon>Bacillati</taxon>
        <taxon>Cyanobacteriota</taxon>
        <taxon>Cyanophyceae</taxon>
        <taxon>Oscillatoriophycideae</taxon>
        <taxon>Chroococcales</taxon>
        <taxon>Microcystaceae</taxon>
        <taxon>Aphanocapsa</taxon>
    </lineage>
</organism>
<protein>
    <recommendedName>
        <fullName evidence="6">Peptide methionine sulfoxide reductase MsrB</fullName>
        <ecNumber evidence="6">1.8.4.12</ecNumber>
    </recommendedName>
    <alternativeName>
        <fullName evidence="6">Peptide-methionine (R)-S-oxide reductase</fullName>
    </alternativeName>
</protein>
<dbReference type="InterPro" id="IPR028427">
    <property type="entry name" value="Met_Sox_Rdtase_MsrB"/>
</dbReference>
<feature type="active site" description="Nucleophile" evidence="6">
    <location>
        <position position="122"/>
    </location>
</feature>
<dbReference type="Pfam" id="PF01641">
    <property type="entry name" value="SelR"/>
    <property type="match status" value="1"/>
</dbReference>
<dbReference type="GO" id="GO:0008270">
    <property type="term" value="F:zinc ion binding"/>
    <property type="evidence" value="ECO:0007669"/>
    <property type="project" value="UniProtKB-UniRule"/>
</dbReference>
<dbReference type="GO" id="GO:0006979">
    <property type="term" value="P:response to oxidative stress"/>
    <property type="evidence" value="ECO:0007669"/>
    <property type="project" value="InterPro"/>
</dbReference>
<accession>A0A524RQP9</accession>
<feature type="binding site" evidence="6">
    <location>
        <position position="99"/>
    </location>
    <ligand>
        <name>Zn(2+)</name>
        <dbReference type="ChEBI" id="CHEBI:29105"/>
    </ligand>
</feature>
<dbReference type="GO" id="GO:0030091">
    <property type="term" value="P:protein repair"/>
    <property type="evidence" value="ECO:0007669"/>
    <property type="project" value="InterPro"/>
</dbReference>
<dbReference type="NCBIfam" id="TIGR00357">
    <property type="entry name" value="peptide-methionine (R)-S-oxide reductase MsrB"/>
    <property type="match status" value="1"/>
</dbReference>
<gene>
    <name evidence="6 8" type="primary">msrB</name>
    <name evidence="8" type="ORF">ERJ67_01120</name>
</gene>
<evidence type="ECO:0000256" key="2">
    <source>
        <dbReference type="ARBA" id="ARBA00022723"/>
    </source>
</evidence>
<proteinExistence type="inferred from homology"/>
<evidence type="ECO:0000256" key="6">
    <source>
        <dbReference type="HAMAP-Rule" id="MF_01400"/>
    </source>
</evidence>
<evidence type="ECO:0000256" key="1">
    <source>
        <dbReference type="ARBA" id="ARBA00007174"/>
    </source>
</evidence>
<keyword evidence="2 6" id="KW-0479">Metal-binding</keyword>
<comment type="cofactor">
    <cofactor evidence="6">
        <name>Zn(2+)</name>
        <dbReference type="ChEBI" id="CHEBI:29105"/>
    </cofactor>
    <text evidence="6">Binds 1 zinc ion per subunit. The zinc ion is important for the structural integrity of the protein.</text>
</comment>
<dbReference type="EMBL" id="SRMO01000026">
    <property type="protein sequence ID" value="TGG96166.1"/>
    <property type="molecule type" value="Genomic_DNA"/>
</dbReference>
<dbReference type="Gene3D" id="2.170.150.20">
    <property type="entry name" value="Peptide methionine sulfoxide reductase"/>
    <property type="match status" value="1"/>
</dbReference>
<feature type="binding site" evidence="6">
    <location>
        <position position="53"/>
    </location>
    <ligand>
        <name>Zn(2+)</name>
        <dbReference type="ChEBI" id="CHEBI:29105"/>
    </ligand>
</feature>
<dbReference type="GO" id="GO:0005737">
    <property type="term" value="C:cytoplasm"/>
    <property type="evidence" value="ECO:0007669"/>
    <property type="project" value="TreeGrafter"/>
</dbReference>
<sequence>MDDAQRLELSEGQWRERLSPETFQVTRQAGTERAFSGIYWDHKGKGTYACRCCDAPLFSSDNKFDSGTGWPSFWEGVSPEAITTRRDTSHGMVRLEINCARCDAHLGHVFNDGPAPTGQRYCVNSASLRFKDREA</sequence>
<comment type="similarity">
    <text evidence="1 6">Belongs to the MsrB Met sulfoxide reductase family.</text>
</comment>
<dbReference type="InterPro" id="IPR011057">
    <property type="entry name" value="Mss4-like_sf"/>
</dbReference>
<evidence type="ECO:0000313" key="8">
    <source>
        <dbReference type="EMBL" id="TGG96166.1"/>
    </source>
</evidence>
<dbReference type="PANTHER" id="PTHR10173">
    <property type="entry name" value="METHIONINE SULFOXIDE REDUCTASE"/>
    <property type="match status" value="1"/>
</dbReference>
<evidence type="ECO:0000256" key="3">
    <source>
        <dbReference type="ARBA" id="ARBA00022833"/>
    </source>
</evidence>
<dbReference type="PANTHER" id="PTHR10173:SF52">
    <property type="entry name" value="METHIONINE-R-SULFOXIDE REDUCTASE B1"/>
    <property type="match status" value="1"/>
</dbReference>
<dbReference type="InterPro" id="IPR002579">
    <property type="entry name" value="Met_Sox_Rdtase_MsrB_dom"/>
</dbReference>
<feature type="binding site" evidence="6">
    <location>
        <position position="50"/>
    </location>
    <ligand>
        <name>Zn(2+)</name>
        <dbReference type="ChEBI" id="CHEBI:29105"/>
    </ligand>
</feature>
<dbReference type="HAMAP" id="MF_01400">
    <property type="entry name" value="MsrB"/>
    <property type="match status" value="1"/>
</dbReference>
<dbReference type="FunFam" id="2.170.150.20:FF:000001">
    <property type="entry name" value="Peptide methionine sulfoxide reductase MsrB"/>
    <property type="match status" value="1"/>
</dbReference>
<dbReference type="AlphaFoldDB" id="A0A524RQP9"/>